<sequence>MPPVSSGTRLADDALRLISPAPRSLFLVWLSGRSASEPCLDESLDFFFGQNVKYEDALLTVQDANRIYTT</sequence>
<evidence type="ECO:0000313" key="2">
    <source>
        <dbReference type="Proteomes" id="UP000800035"/>
    </source>
</evidence>
<proteinExistence type="predicted"/>
<dbReference type="AlphaFoldDB" id="A0A6A5TF26"/>
<organism evidence="1 2">
    <name type="scientific">Byssothecium circinans</name>
    <dbReference type="NCBI Taxonomy" id="147558"/>
    <lineage>
        <taxon>Eukaryota</taxon>
        <taxon>Fungi</taxon>
        <taxon>Dikarya</taxon>
        <taxon>Ascomycota</taxon>
        <taxon>Pezizomycotina</taxon>
        <taxon>Dothideomycetes</taxon>
        <taxon>Pleosporomycetidae</taxon>
        <taxon>Pleosporales</taxon>
        <taxon>Massarineae</taxon>
        <taxon>Massarinaceae</taxon>
        <taxon>Byssothecium</taxon>
    </lineage>
</organism>
<evidence type="ECO:0000313" key="1">
    <source>
        <dbReference type="EMBL" id="KAF1949376.1"/>
    </source>
</evidence>
<gene>
    <name evidence="1" type="ORF">CC80DRAFT_274012</name>
</gene>
<protein>
    <submittedName>
        <fullName evidence="1">Uncharacterized protein</fullName>
    </submittedName>
</protein>
<reference evidence="1" key="1">
    <citation type="journal article" date="2020" name="Stud. Mycol.">
        <title>101 Dothideomycetes genomes: a test case for predicting lifestyles and emergence of pathogens.</title>
        <authorList>
            <person name="Haridas S."/>
            <person name="Albert R."/>
            <person name="Binder M."/>
            <person name="Bloem J."/>
            <person name="Labutti K."/>
            <person name="Salamov A."/>
            <person name="Andreopoulos B."/>
            <person name="Baker S."/>
            <person name="Barry K."/>
            <person name="Bills G."/>
            <person name="Bluhm B."/>
            <person name="Cannon C."/>
            <person name="Castanera R."/>
            <person name="Culley D."/>
            <person name="Daum C."/>
            <person name="Ezra D."/>
            <person name="Gonzalez J."/>
            <person name="Henrissat B."/>
            <person name="Kuo A."/>
            <person name="Liang C."/>
            <person name="Lipzen A."/>
            <person name="Lutzoni F."/>
            <person name="Magnuson J."/>
            <person name="Mondo S."/>
            <person name="Nolan M."/>
            <person name="Ohm R."/>
            <person name="Pangilinan J."/>
            <person name="Park H.-J."/>
            <person name="Ramirez L."/>
            <person name="Alfaro M."/>
            <person name="Sun H."/>
            <person name="Tritt A."/>
            <person name="Yoshinaga Y."/>
            <person name="Zwiers L.-H."/>
            <person name="Turgeon B."/>
            <person name="Goodwin S."/>
            <person name="Spatafora J."/>
            <person name="Crous P."/>
            <person name="Grigoriev I."/>
        </authorList>
    </citation>
    <scope>NUCLEOTIDE SEQUENCE</scope>
    <source>
        <strain evidence="1">CBS 675.92</strain>
    </source>
</reference>
<name>A0A6A5TF26_9PLEO</name>
<dbReference type="Proteomes" id="UP000800035">
    <property type="component" value="Unassembled WGS sequence"/>
</dbReference>
<keyword evidence="2" id="KW-1185">Reference proteome</keyword>
<accession>A0A6A5TF26</accession>
<dbReference type="EMBL" id="ML977038">
    <property type="protein sequence ID" value="KAF1949376.1"/>
    <property type="molecule type" value="Genomic_DNA"/>
</dbReference>